<evidence type="ECO:0000259" key="2">
    <source>
        <dbReference type="Pfam" id="PF08450"/>
    </source>
</evidence>
<dbReference type="Gene3D" id="2.120.10.30">
    <property type="entry name" value="TolB, C-terminal domain"/>
    <property type="match status" value="1"/>
</dbReference>
<dbReference type="PRINTS" id="PR01790">
    <property type="entry name" value="SMP30FAMILY"/>
</dbReference>
<dbReference type="AlphaFoldDB" id="A0A381XST3"/>
<feature type="domain" description="SMP-30/Gluconolactonase/LRE-like region" evidence="2">
    <location>
        <begin position="12"/>
        <end position="251"/>
    </location>
</feature>
<organism evidence="3">
    <name type="scientific">marine metagenome</name>
    <dbReference type="NCBI Taxonomy" id="408172"/>
    <lineage>
        <taxon>unclassified sequences</taxon>
        <taxon>metagenomes</taxon>
        <taxon>ecological metagenomes</taxon>
    </lineage>
</organism>
<dbReference type="EMBL" id="UINC01016219">
    <property type="protein sequence ID" value="SVA67700.1"/>
    <property type="molecule type" value="Genomic_DNA"/>
</dbReference>
<dbReference type="GO" id="GO:0019853">
    <property type="term" value="P:L-ascorbic acid biosynthetic process"/>
    <property type="evidence" value="ECO:0007669"/>
    <property type="project" value="TreeGrafter"/>
</dbReference>
<gene>
    <name evidence="3" type="ORF">METZ01_LOCUS120554</name>
</gene>
<protein>
    <recommendedName>
        <fullName evidence="2">SMP-30/Gluconolactonase/LRE-like region domain-containing protein</fullName>
    </recommendedName>
</protein>
<dbReference type="GO" id="GO:0005509">
    <property type="term" value="F:calcium ion binding"/>
    <property type="evidence" value="ECO:0007669"/>
    <property type="project" value="TreeGrafter"/>
</dbReference>
<name>A0A381XST3_9ZZZZ</name>
<accession>A0A381XST3</accession>
<evidence type="ECO:0000256" key="1">
    <source>
        <dbReference type="ARBA" id="ARBA00008853"/>
    </source>
</evidence>
<reference evidence="3" key="1">
    <citation type="submission" date="2018-05" db="EMBL/GenBank/DDBJ databases">
        <authorList>
            <person name="Lanie J.A."/>
            <person name="Ng W.-L."/>
            <person name="Kazmierczak K.M."/>
            <person name="Andrzejewski T.M."/>
            <person name="Davidsen T.M."/>
            <person name="Wayne K.J."/>
            <person name="Tettelin H."/>
            <person name="Glass J.I."/>
            <person name="Rusch D."/>
            <person name="Podicherti R."/>
            <person name="Tsui H.-C.T."/>
            <person name="Winkler M.E."/>
        </authorList>
    </citation>
    <scope>NUCLEOTIDE SEQUENCE</scope>
</reference>
<sequence>MQELATGYGLIEGPVWDDKRGLIYSDVINGGVFCIGLDNSVSQIIDHRRGIGGMALHENGGVVVSGRNIALKPADGGDTQILLPNNPEGGWIGFNDITTDAKGRIYAGALSFRPVDSDEVPKPADLFLIDLDGSARKVGGDVMLTNGLGFSPDGTKLYHSESRRDRIRIYDVEENGDLSSHRTFADTGDVTPDGLAVAVDGSVWVAMADGGRVDVFEPDGSLRRSIKCSLPMVTSVCFGGADLMDLYVVTGSRGTDRHNAGTVFCTRADVAGLPLAPAAVAIG</sequence>
<dbReference type="PANTHER" id="PTHR10907:SF47">
    <property type="entry name" value="REGUCALCIN"/>
    <property type="match status" value="1"/>
</dbReference>
<evidence type="ECO:0000313" key="3">
    <source>
        <dbReference type="EMBL" id="SVA67700.1"/>
    </source>
</evidence>
<dbReference type="Pfam" id="PF08450">
    <property type="entry name" value="SGL"/>
    <property type="match status" value="1"/>
</dbReference>
<comment type="similarity">
    <text evidence="1">Belongs to the SMP-30/CGR1 family.</text>
</comment>
<dbReference type="PANTHER" id="PTHR10907">
    <property type="entry name" value="REGUCALCIN"/>
    <property type="match status" value="1"/>
</dbReference>
<dbReference type="InterPro" id="IPR013658">
    <property type="entry name" value="SGL"/>
</dbReference>
<dbReference type="SUPFAM" id="SSF63829">
    <property type="entry name" value="Calcium-dependent phosphotriesterase"/>
    <property type="match status" value="1"/>
</dbReference>
<dbReference type="GO" id="GO:0004341">
    <property type="term" value="F:gluconolactonase activity"/>
    <property type="evidence" value="ECO:0007669"/>
    <property type="project" value="TreeGrafter"/>
</dbReference>
<dbReference type="InterPro" id="IPR011042">
    <property type="entry name" value="6-blade_b-propeller_TolB-like"/>
</dbReference>
<dbReference type="InterPro" id="IPR005511">
    <property type="entry name" value="SMP-30"/>
</dbReference>
<proteinExistence type="inferred from homology"/>